<comment type="subcellular location">
    <subcellularLocation>
        <location evidence="1">Membrane</location>
        <topology evidence="1">Multi-pass membrane protein</topology>
    </subcellularLocation>
</comment>
<organism evidence="11 12">
    <name type="scientific">Oculimacula yallundae</name>
    <dbReference type="NCBI Taxonomy" id="86028"/>
    <lineage>
        <taxon>Eukaryota</taxon>
        <taxon>Fungi</taxon>
        <taxon>Dikarya</taxon>
        <taxon>Ascomycota</taxon>
        <taxon>Pezizomycotina</taxon>
        <taxon>Leotiomycetes</taxon>
        <taxon>Helotiales</taxon>
        <taxon>Ploettnerulaceae</taxon>
        <taxon>Oculimacula</taxon>
    </lineage>
</organism>
<dbReference type="InterPro" id="IPR044746">
    <property type="entry name" value="ABCC_6TM_D1"/>
</dbReference>
<protein>
    <submittedName>
        <fullName evidence="11">Uncharacterized protein</fullName>
    </submittedName>
</protein>
<dbReference type="PROSITE" id="PS50890">
    <property type="entry name" value="PUA"/>
    <property type="match status" value="1"/>
</dbReference>
<keyword evidence="5" id="KW-0067">ATP-binding</keyword>
<dbReference type="InterPro" id="IPR011527">
    <property type="entry name" value="ABC1_TM_dom"/>
</dbReference>
<dbReference type="PROSITE" id="PS50929">
    <property type="entry name" value="ABC_TM1F"/>
    <property type="match status" value="2"/>
</dbReference>
<dbReference type="SMART" id="SM00382">
    <property type="entry name" value="AAA"/>
    <property type="match status" value="2"/>
</dbReference>
<dbReference type="InterPro" id="IPR044726">
    <property type="entry name" value="ABCC_6TM_D2"/>
</dbReference>
<feature type="transmembrane region" description="Helical" evidence="8">
    <location>
        <begin position="407"/>
        <end position="428"/>
    </location>
</feature>
<dbReference type="SUPFAM" id="SSF90123">
    <property type="entry name" value="ABC transporter transmembrane region"/>
    <property type="match status" value="2"/>
</dbReference>
<feature type="transmembrane region" description="Helical" evidence="8">
    <location>
        <begin position="1130"/>
        <end position="1151"/>
    </location>
</feature>
<comment type="caution">
    <text evidence="11">The sequence shown here is derived from an EMBL/GenBank/DDBJ whole genome shotgun (WGS) entry which is preliminary data.</text>
</comment>
<evidence type="ECO:0000256" key="6">
    <source>
        <dbReference type="ARBA" id="ARBA00022989"/>
    </source>
</evidence>
<dbReference type="Gene3D" id="1.20.1560.10">
    <property type="entry name" value="ABC transporter type 1, transmembrane domain"/>
    <property type="match status" value="2"/>
</dbReference>
<dbReference type="InterPro" id="IPR056227">
    <property type="entry name" value="TMD0_ABC"/>
</dbReference>
<feature type="transmembrane region" description="Helical" evidence="8">
    <location>
        <begin position="908"/>
        <end position="928"/>
    </location>
</feature>
<keyword evidence="12" id="KW-1185">Reference proteome</keyword>
<dbReference type="PROSITE" id="PS00211">
    <property type="entry name" value="ABC_TRANSPORTER_1"/>
    <property type="match status" value="2"/>
</dbReference>
<dbReference type="InterPro" id="IPR027417">
    <property type="entry name" value="P-loop_NTPase"/>
</dbReference>
<gene>
    <name evidence="11" type="ORF">VTL71DRAFT_14104</name>
</gene>
<dbReference type="PANTHER" id="PTHR24223:SF269">
    <property type="entry name" value="ABC MULTIDRUG TRANSPORTER (EUROFUNG)-RELATED"/>
    <property type="match status" value="1"/>
</dbReference>
<evidence type="ECO:0000259" key="9">
    <source>
        <dbReference type="PROSITE" id="PS50893"/>
    </source>
</evidence>
<evidence type="ECO:0000256" key="2">
    <source>
        <dbReference type="ARBA" id="ARBA00022448"/>
    </source>
</evidence>
<dbReference type="Gene3D" id="3.40.50.300">
    <property type="entry name" value="P-loop containing nucleotide triphosphate hydrolases"/>
    <property type="match status" value="2"/>
</dbReference>
<evidence type="ECO:0000256" key="8">
    <source>
        <dbReference type="SAM" id="Phobius"/>
    </source>
</evidence>
<evidence type="ECO:0000313" key="11">
    <source>
        <dbReference type="EMBL" id="KAL2069425.1"/>
    </source>
</evidence>
<feature type="domain" description="ABC transporter" evidence="9">
    <location>
        <begin position="620"/>
        <end position="847"/>
    </location>
</feature>
<dbReference type="Proteomes" id="UP001595075">
    <property type="component" value="Unassembled WGS sequence"/>
</dbReference>
<keyword evidence="7 8" id="KW-0472">Membrane</keyword>
<keyword evidence="2" id="KW-0813">Transport</keyword>
<dbReference type="Pfam" id="PF24357">
    <property type="entry name" value="TMD0_ABC"/>
    <property type="match status" value="1"/>
</dbReference>
<dbReference type="InterPro" id="IPR036640">
    <property type="entry name" value="ABC1_TM_sf"/>
</dbReference>
<dbReference type="CDD" id="cd18580">
    <property type="entry name" value="ABC_6TM_ABCC_D2"/>
    <property type="match status" value="1"/>
</dbReference>
<keyword evidence="3 8" id="KW-0812">Transmembrane</keyword>
<sequence>MAPNNTQFNEGLYQFGPASTSTFDFTPLFENSFLSIAPSAILLLVLPFRLFFLQKQTRKVSRSLLQTNKLIILAILTSFQATVLVLYSADSSIRSGVSIASASLTLANAVGLVILSYTEHTRSIRPSTVINVYLLLTLIFDVARTRTLFLNHAPVTLTAIFTCSTVLKGLTTVSEAIEKRAILLPPYRFASPEATSGIYSHAVFWWLNSLLKMGYGRVVRAEDMFPIDGEMKSEVLVERAQKTWDKARKNKGRGKNTLFWSVMKANWKALIVCVFPRICLIGFRYAQPLLLARTVRFVDSQDSDSIGWGLTGAFGLVFVGLAVSSGNYYHNTYRFVTTVRGGLVGMVYAKTVDLSITALDESAAITLMSNDVEAICDGFQNLHEIWAVPVELGISILLLQQQLGISFLAPMGVAVISTVSVIAISRYVGGAQVAWNQGIQTRVDVTTSMLGAMKVVKLLGFTDKLSDILQGLRVRELYIAEFFRQLLVVRVFFANSMAFVAPLVTLVVFVLLSKSTGDQLTTAKAYTTLSLISLLSNPINTLLRTIPMLNGAIACFRRIQMFLESESQQVHVLPLTLERDTLSTRQQRERQVTKGDRDIELRHMPTKVLGPQANSDVPILAAQNATFAWSLPGSPIVKDITFNLYRHSSLFIIGPVGCGKSTLLKGLLSETPSLKGFVYSSVSEIGFLDQTPWIQNTSIKKNIIGQDTYNSIWFDRVVSACALDHDIHVLPGGFETVVGSRGISLSGGQKQRVALARALYSRKELLIIDDGFSGLDADTEEKVFSALFGKTGLLRQIRMTVILATHAIRRLPFADHILALDSNGCVAEQGSFEELRRAGGYVEGLWRHVGEKSQDTKTSTRALLSGTAVESTTKAIEAITEEDDFNMSNGEFATYRYYFESIGWSRTFLSLVLLMSVNISAKVTELVIQFWTRSVSAHGNGVNPFYLGIYGLFAGGGIVMLPVAVFHYFIYLVPGSAGELHARLLKSVMGAPLSFFASTDTGVTTNRFSQDMSVVDGELPFALVDLILASTRALMGAIFMCTSAGYFTLTMPVVGAAVWVVQKYYLRTSRQIRILDLEAKSPLYTHFIETLSGLPTIRAFNWSGSFISKNLALLDASQKPYYLLFCIQRWLALVMDLLVSVLAIILMILVVKLRHSIGAGYVGLALLNVMGFGQSLAWVVSQWTALETSIGAISRLKTFSENTPCENLEAENQAVPENWPSRGDILISNLTAAYTASGTEILKDLNLHIKAGEKIGICGRTGSGKSSLLMTLFRMLEISAESSIIVDGIDITTIPRQLVRSRFNAIPQDPFFMKGSIRFNASPDSTHSDSDIIDALRKVHLWSIIDAKGGLDIELEAETFSHGQRQLFCLARAILRKGRVVVMDELSSSIDVATDRLIQKVIREEFKGVTLIVVAHRLDTIMDFDRVAVVSAGRIAEVGEPRELLQSRQGLFRDLYYS</sequence>
<feature type="transmembrane region" description="Helical" evidence="8">
    <location>
        <begin position="70"/>
        <end position="89"/>
    </location>
</feature>
<evidence type="ECO:0000313" key="12">
    <source>
        <dbReference type="Proteomes" id="UP001595075"/>
    </source>
</evidence>
<dbReference type="InterPro" id="IPR003593">
    <property type="entry name" value="AAA+_ATPase"/>
</dbReference>
<feature type="transmembrane region" description="Helical" evidence="8">
    <location>
        <begin position="492"/>
        <end position="512"/>
    </location>
</feature>
<dbReference type="PROSITE" id="PS50893">
    <property type="entry name" value="ABC_TRANSPORTER_2"/>
    <property type="match status" value="2"/>
</dbReference>
<dbReference type="InterPro" id="IPR003439">
    <property type="entry name" value="ABC_transporter-like_ATP-bd"/>
</dbReference>
<feature type="transmembrane region" description="Helical" evidence="8">
    <location>
        <begin position="1158"/>
        <end position="1180"/>
    </location>
</feature>
<dbReference type="CDD" id="cd18579">
    <property type="entry name" value="ABC_6TM_ABCC_D1"/>
    <property type="match status" value="1"/>
</dbReference>
<feature type="transmembrane region" description="Helical" evidence="8">
    <location>
        <begin position="306"/>
        <end position="324"/>
    </location>
</feature>
<feature type="domain" description="ABC transmembrane type-1" evidence="10">
    <location>
        <begin position="907"/>
        <end position="1188"/>
    </location>
</feature>
<dbReference type="CDD" id="cd03244">
    <property type="entry name" value="ABCC_MRP_domain2"/>
    <property type="match status" value="1"/>
</dbReference>
<feature type="transmembrane region" description="Helical" evidence="8">
    <location>
        <begin position="948"/>
        <end position="973"/>
    </location>
</feature>
<evidence type="ECO:0000256" key="5">
    <source>
        <dbReference type="ARBA" id="ARBA00022840"/>
    </source>
</evidence>
<proteinExistence type="predicted"/>
<feature type="transmembrane region" description="Helical" evidence="8">
    <location>
        <begin position="265"/>
        <end position="286"/>
    </location>
</feature>
<dbReference type="Pfam" id="PF00664">
    <property type="entry name" value="ABC_membrane"/>
    <property type="match status" value="2"/>
</dbReference>
<evidence type="ECO:0000259" key="10">
    <source>
        <dbReference type="PROSITE" id="PS50929"/>
    </source>
</evidence>
<dbReference type="SUPFAM" id="SSF52540">
    <property type="entry name" value="P-loop containing nucleoside triphosphate hydrolases"/>
    <property type="match status" value="2"/>
</dbReference>
<feature type="transmembrane region" description="Helical" evidence="8">
    <location>
        <begin position="95"/>
        <end position="117"/>
    </location>
</feature>
<name>A0ABR4CHI3_9HELO</name>
<dbReference type="InterPro" id="IPR017871">
    <property type="entry name" value="ABC_transporter-like_CS"/>
</dbReference>
<evidence type="ECO:0000256" key="4">
    <source>
        <dbReference type="ARBA" id="ARBA00022741"/>
    </source>
</evidence>
<feature type="domain" description="ABC transporter" evidence="9">
    <location>
        <begin position="1225"/>
        <end position="1457"/>
    </location>
</feature>
<feature type="transmembrane region" description="Helical" evidence="8">
    <location>
        <begin position="1037"/>
        <end position="1061"/>
    </location>
</feature>
<dbReference type="InterPro" id="IPR050173">
    <property type="entry name" value="ABC_transporter_C-like"/>
</dbReference>
<keyword evidence="6 8" id="KW-1133">Transmembrane helix</keyword>
<dbReference type="Pfam" id="PF00005">
    <property type="entry name" value="ABC_tran"/>
    <property type="match status" value="2"/>
</dbReference>
<evidence type="ECO:0000256" key="7">
    <source>
        <dbReference type="ARBA" id="ARBA00023136"/>
    </source>
</evidence>
<keyword evidence="4" id="KW-0547">Nucleotide-binding</keyword>
<evidence type="ECO:0000256" key="1">
    <source>
        <dbReference type="ARBA" id="ARBA00004141"/>
    </source>
</evidence>
<evidence type="ECO:0000256" key="3">
    <source>
        <dbReference type="ARBA" id="ARBA00022692"/>
    </source>
</evidence>
<accession>A0ABR4CHI3</accession>
<dbReference type="EMBL" id="JAZHXI010000007">
    <property type="protein sequence ID" value="KAL2069425.1"/>
    <property type="molecule type" value="Genomic_DNA"/>
</dbReference>
<reference evidence="11 12" key="1">
    <citation type="journal article" date="2024" name="Commun. Biol.">
        <title>Comparative genomic analysis of thermophilic fungi reveals convergent evolutionary adaptations and gene losses.</title>
        <authorList>
            <person name="Steindorff A.S."/>
            <person name="Aguilar-Pontes M.V."/>
            <person name="Robinson A.J."/>
            <person name="Andreopoulos B."/>
            <person name="LaButti K."/>
            <person name="Kuo A."/>
            <person name="Mondo S."/>
            <person name="Riley R."/>
            <person name="Otillar R."/>
            <person name="Haridas S."/>
            <person name="Lipzen A."/>
            <person name="Grimwood J."/>
            <person name="Schmutz J."/>
            <person name="Clum A."/>
            <person name="Reid I.D."/>
            <person name="Moisan M.C."/>
            <person name="Butler G."/>
            <person name="Nguyen T.T.M."/>
            <person name="Dewar K."/>
            <person name="Conant G."/>
            <person name="Drula E."/>
            <person name="Henrissat B."/>
            <person name="Hansel C."/>
            <person name="Singer S."/>
            <person name="Hutchinson M.I."/>
            <person name="de Vries R.P."/>
            <person name="Natvig D.O."/>
            <person name="Powell A.J."/>
            <person name="Tsang A."/>
            <person name="Grigoriev I.V."/>
        </authorList>
    </citation>
    <scope>NUCLEOTIDE SEQUENCE [LARGE SCALE GENOMIC DNA]</scope>
    <source>
        <strain evidence="11 12">CBS 494.80</strain>
    </source>
</reference>
<feature type="domain" description="ABC transmembrane type-1" evidence="10">
    <location>
        <begin position="278"/>
        <end position="551"/>
    </location>
</feature>
<dbReference type="PANTHER" id="PTHR24223">
    <property type="entry name" value="ATP-BINDING CASSETTE SUB-FAMILY C"/>
    <property type="match status" value="1"/>
</dbReference>
<feature type="transmembrane region" description="Helical" evidence="8">
    <location>
        <begin position="32"/>
        <end position="50"/>
    </location>
</feature>